<dbReference type="Gene3D" id="2.60.40.10">
    <property type="entry name" value="Immunoglobulins"/>
    <property type="match status" value="2"/>
</dbReference>
<name>A0A3Q0JCI4_DIACI</name>
<evidence type="ECO:0000313" key="2">
    <source>
        <dbReference type="Proteomes" id="UP000079169"/>
    </source>
</evidence>
<dbReference type="InterPro" id="IPR013151">
    <property type="entry name" value="Immunoglobulin_dom"/>
</dbReference>
<gene>
    <name evidence="3" type="primary">LOC103518592</name>
</gene>
<accession>A0A3Q0JCI4</accession>
<dbReference type="InterPro" id="IPR013783">
    <property type="entry name" value="Ig-like_fold"/>
</dbReference>
<reference evidence="3" key="1">
    <citation type="submission" date="2025-08" db="UniProtKB">
        <authorList>
            <consortium name="RefSeq"/>
        </authorList>
    </citation>
    <scope>IDENTIFICATION</scope>
</reference>
<dbReference type="KEGG" id="dci:103518592"/>
<dbReference type="Pfam" id="PF00047">
    <property type="entry name" value="ig"/>
    <property type="match status" value="1"/>
</dbReference>
<organism evidence="2 3">
    <name type="scientific">Diaphorina citri</name>
    <name type="common">Asian citrus psyllid</name>
    <dbReference type="NCBI Taxonomy" id="121845"/>
    <lineage>
        <taxon>Eukaryota</taxon>
        <taxon>Metazoa</taxon>
        <taxon>Ecdysozoa</taxon>
        <taxon>Arthropoda</taxon>
        <taxon>Hexapoda</taxon>
        <taxon>Insecta</taxon>
        <taxon>Pterygota</taxon>
        <taxon>Neoptera</taxon>
        <taxon>Paraneoptera</taxon>
        <taxon>Hemiptera</taxon>
        <taxon>Sternorrhyncha</taxon>
        <taxon>Psylloidea</taxon>
        <taxon>Psyllidae</taxon>
        <taxon>Diaphorininae</taxon>
        <taxon>Diaphorina</taxon>
    </lineage>
</organism>
<dbReference type="SUPFAM" id="SSF48726">
    <property type="entry name" value="Immunoglobulin"/>
    <property type="match status" value="2"/>
</dbReference>
<dbReference type="RefSeq" id="XP_026686151.1">
    <property type="nucleotide sequence ID" value="XM_026830350.1"/>
</dbReference>
<dbReference type="Proteomes" id="UP000079169">
    <property type="component" value="Unplaced"/>
</dbReference>
<sequence>MDDFVSKYILTETRTGYEVNLTVIIRNLSRPDLGEYKCYSSNGLGESESGFVKIHDVALKALILREKEDCGLHFSSKSKYILTETRTGYEVNLTVVIRNLSRQDLGEYKCYSSNGLGESESGFVKIHGEY</sequence>
<protein>
    <submittedName>
        <fullName evidence="3">Uncharacterized protein LOC103518592</fullName>
    </submittedName>
</protein>
<keyword evidence="2" id="KW-1185">Reference proteome</keyword>
<evidence type="ECO:0000313" key="3">
    <source>
        <dbReference type="RefSeq" id="XP_026686151.1"/>
    </source>
</evidence>
<dbReference type="GeneID" id="103518592"/>
<proteinExistence type="predicted"/>
<evidence type="ECO:0000259" key="1">
    <source>
        <dbReference type="Pfam" id="PF00047"/>
    </source>
</evidence>
<feature type="domain" description="Immunoglobulin-like beta-sandwich" evidence="1">
    <location>
        <begin position="73"/>
        <end position="120"/>
    </location>
</feature>
<dbReference type="PaxDb" id="121845-A0A3Q0JCI4"/>
<dbReference type="AlphaFoldDB" id="A0A3Q0JCI4"/>
<dbReference type="InterPro" id="IPR036179">
    <property type="entry name" value="Ig-like_dom_sf"/>
</dbReference>